<feature type="region of interest" description="Disordered" evidence="8">
    <location>
        <begin position="507"/>
        <end position="537"/>
    </location>
</feature>
<dbReference type="SUPFAM" id="SSF57701">
    <property type="entry name" value="Zn2/Cys6 DNA-binding domain"/>
    <property type="match status" value="1"/>
</dbReference>
<evidence type="ECO:0000256" key="4">
    <source>
        <dbReference type="ARBA" id="ARBA00023015"/>
    </source>
</evidence>
<dbReference type="AlphaFoldDB" id="A0AAN6RG60"/>
<dbReference type="SMART" id="SM00066">
    <property type="entry name" value="GAL4"/>
    <property type="match status" value="1"/>
</dbReference>
<evidence type="ECO:0000256" key="8">
    <source>
        <dbReference type="SAM" id="MobiDB-lite"/>
    </source>
</evidence>
<evidence type="ECO:0000256" key="7">
    <source>
        <dbReference type="ARBA" id="ARBA00023242"/>
    </source>
</evidence>
<dbReference type="GO" id="GO:0008270">
    <property type="term" value="F:zinc ion binding"/>
    <property type="evidence" value="ECO:0007669"/>
    <property type="project" value="InterPro"/>
</dbReference>
<dbReference type="InterPro" id="IPR050797">
    <property type="entry name" value="Carb_Metab_Trans_Reg"/>
</dbReference>
<reference evidence="10 11" key="1">
    <citation type="submission" date="2021-02" db="EMBL/GenBank/DDBJ databases">
        <title>Genome assembly of Pseudopithomyces chartarum.</title>
        <authorList>
            <person name="Jauregui R."/>
            <person name="Singh J."/>
            <person name="Voisey C."/>
        </authorList>
    </citation>
    <scope>NUCLEOTIDE SEQUENCE [LARGE SCALE GENOMIC DNA]</scope>
    <source>
        <strain evidence="10 11">AGR01</strain>
    </source>
</reference>
<evidence type="ECO:0000256" key="1">
    <source>
        <dbReference type="ARBA" id="ARBA00004123"/>
    </source>
</evidence>
<dbReference type="InterPro" id="IPR036864">
    <property type="entry name" value="Zn2-C6_fun-type_DNA-bd_sf"/>
</dbReference>
<keyword evidence="4" id="KW-0805">Transcription regulation</keyword>
<comment type="caution">
    <text evidence="10">The sequence shown here is derived from an EMBL/GenBank/DDBJ whole genome shotgun (WGS) entry which is preliminary data.</text>
</comment>
<feature type="domain" description="Zn(2)-C6 fungal-type" evidence="9">
    <location>
        <begin position="10"/>
        <end position="39"/>
    </location>
</feature>
<keyword evidence="2" id="KW-0479">Metal-binding</keyword>
<gene>
    <name evidence="10" type="ORF">GRF29_154g781994</name>
</gene>
<dbReference type="Proteomes" id="UP001280581">
    <property type="component" value="Unassembled WGS sequence"/>
</dbReference>
<dbReference type="PANTHER" id="PTHR31668">
    <property type="entry name" value="GLUCOSE TRANSPORT TRANSCRIPTION REGULATOR RGT1-RELATED-RELATED"/>
    <property type="match status" value="1"/>
</dbReference>
<dbReference type="Pfam" id="PF00172">
    <property type="entry name" value="Zn_clus"/>
    <property type="match status" value="1"/>
</dbReference>
<name>A0AAN6RG60_9PLEO</name>
<dbReference type="Gene3D" id="4.10.240.10">
    <property type="entry name" value="Zn(2)-C6 fungal-type DNA-binding domain"/>
    <property type="match status" value="1"/>
</dbReference>
<keyword evidence="5" id="KW-0238">DNA-binding</keyword>
<keyword evidence="11" id="KW-1185">Reference proteome</keyword>
<keyword evidence="6" id="KW-0804">Transcription</keyword>
<evidence type="ECO:0000256" key="3">
    <source>
        <dbReference type="ARBA" id="ARBA00022833"/>
    </source>
</evidence>
<dbReference type="CDD" id="cd12148">
    <property type="entry name" value="fungal_TF_MHR"/>
    <property type="match status" value="1"/>
</dbReference>
<dbReference type="CDD" id="cd00067">
    <property type="entry name" value="GAL4"/>
    <property type="match status" value="1"/>
</dbReference>
<dbReference type="PROSITE" id="PS50048">
    <property type="entry name" value="ZN2_CY6_FUNGAL_2"/>
    <property type="match status" value="1"/>
</dbReference>
<protein>
    <recommendedName>
        <fullName evidence="9">Zn(2)-C6 fungal-type domain-containing protein</fullName>
    </recommendedName>
</protein>
<feature type="compositionally biased region" description="Basic and acidic residues" evidence="8">
    <location>
        <begin position="62"/>
        <end position="76"/>
    </location>
</feature>
<evidence type="ECO:0000313" key="10">
    <source>
        <dbReference type="EMBL" id="KAK3202793.1"/>
    </source>
</evidence>
<dbReference type="GO" id="GO:0005634">
    <property type="term" value="C:nucleus"/>
    <property type="evidence" value="ECO:0007669"/>
    <property type="project" value="UniProtKB-SubCell"/>
</dbReference>
<organism evidence="10 11">
    <name type="scientific">Pseudopithomyces chartarum</name>
    <dbReference type="NCBI Taxonomy" id="1892770"/>
    <lineage>
        <taxon>Eukaryota</taxon>
        <taxon>Fungi</taxon>
        <taxon>Dikarya</taxon>
        <taxon>Ascomycota</taxon>
        <taxon>Pezizomycotina</taxon>
        <taxon>Dothideomycetes</taxon>
        <taxon>Pleosporomycetidae</taxon>
        <taxon>Pleosporales</taxon>
        <taxon>Massarineae</taxon>
        <taxon>Didymosphaeriaceae</taxon>
        <taxon>Pseudopithomyces</taxon>
    </lineage>
</organism>
<proteinExistence type="predicted"/>
<evidence type="ECO:0000259" key="9">
    <source>
        <dbReference type="PROSITE" id="PS50048"/>
    </source>
</evidence>
<comment type="subcellular location">
    <subcellularLocation>
        <location evidence="1">Nucleus</location>
    </subcellularLocation>
</comment>
<evidence type="ECO:0000256" key="5">
    <source>
        <dbReference type="ARBA" id="ARBA00023125"/>
    </source>
</evidence>
<feature type="region of interest" description="Disordered" evidence="8">
    <location>
        <begin position="62"/>
        <end position="110"/>
    </location>
</feature>
<dbReference type="EMBL" id="WVTA01000013">
    <property type="protein sequence ID" value="KAK3202793.1"/>
    <property type="molecule type" value="Genomic_DNA"/>
</dbReference>
<evidence type="ECO:0000313" key="11">
    <source>
        <dbReference type="Proteomes" id="UP001280581"/>
    </source>
</evidence>
<dbReference type="GO" id="GO:0000981">
    <property type="term" value="F:DNA-binding transcription factor activity, RNA polymerase II-specific"/>
    <property type="evidence" value="ECO:0007669"/>
    <property type="project" value="InterPro"/>
</dbReference>
<evidence type="ECO:0000256" key="6">
    <source>
        <dbReference type="ARBA" id="ARBA00023163"/>
    </source>
</evidence>
<evidence type="ECO:0000256" key="2">
    <source>
        <dbReference type="ARBA" id="ARBA00022723"/>
    </source>
</evidence>
<accession>A0AAN6RG60</accession>
<dbReference type="GO" id="GO:0003677">
    <property type="term" value="F:DNA binding"/>
    <property type="evidence" value="ECO:0007669"/>
    <property type="project" value="UniProtKB-KW"/>
</dbReference>
<sequence>MAPRKGTRRACDPCSVRKVRCDGNQPCARCQTADWDCTYLKTHGKSGPKGPRRATEAAIKRFQERSRSDLSHRTASDSDTSLDDGSPTTIDFPLHDRLAPTSEPPSDRLEWSDTISHPFHEYRVPKKISTSTISPYLEVFQARGYAIWPVVDTETLLARLLTDPDDVEAYGLATAICAATITQFQIDAEPGSPVEGHFRVSSALFDSEAKRAREESDHAEHVTLSSLLSAFFLHVYNANVGRMSTSTVLLGEAVTKAHVIGLHKPSYYQFIDVERIQYNVRIYWLLFITERAHSIQNDVPCMLKRSSEIPQLENLNDGSVTPAFIHLCRLFNILDATLTADPASARSALALAQQQLGEDESTRNLENELQRADISMTQQWMRIFLWQHALSVTNLRSTDQEDEFSFAFPAKVAQNALSFLCTLPKESLEAHGPGMESKLFDIANSLADVMICVPSLNQDSGFGMGPRDLIHSLSSLLGSFRGGNPAVTSILQDKLATLGLTISSPQRRLTDVSSSEDEHEDSRDNNPQSLAWGDGAWNSHVTPLSPTFQSALSSM</sequence>
<dbReference type="PANTHER" id="PTHR31668:SF18">
    <property type="entry name" value="MALTOSE FERMENTATION REGULATORY PROTEIN MAL13-RELATED"/>
    <property type="match status" value="1"/>
</dbReference>
<keyword evidence="3" id="KW-0862">Zinc</keyword>
<dbReference type="PROSITE" id="PS00463">
    <property type="entry name" value="ZN2_CY6_FUNGAL_1"/>
    <property type="match status" value="1"/>
</dbReference>
<dbReference type="InterPro" id="IPR001138">
    <property type="entry name" value="Zn2Cys6_DnaBD"/>
</dbReference>
<keyword evidence="7" id="KW-0539">Nucleus</keyword>